<evidence type="ECO:0000256" key="2">
    <source>
        <dbReference type="SAM" id="SignalP"/>
    </source>
</evidence>
<evidence type="ECO:0000313" key="3">
    <source>
        <dbReference type="EMBL" id="GMR38816.1"/>
    </source>
</evidence>
<sequence length="117" mass="12472">ASGIHGMRLTICSVLMIFQVLPEVTSQFSFVEEDRSKAALIVLDTMEAFNDIACQEACVKNNLCQAISYASSKCVLLGEEHPDKLCSEVVTVSAKRPTPSTATTTTLATTTSTSVAP</sequence>
<organism evidence="3 4">
    <name type="scientific">Pristionchus mayeri</name>
    <dbReference type="NCBI Taxonomy" id="1317129"/>
    <lineage>
        <taxon>Eukaryota</taxon>
        <taxon>Metazoa</taxon>
        <taxon>Ecdysozoa</taxon>
        <taxon>Nematoda</taxon>
        <taxon>Chromadorea</taxon>
        <taxon>Rhabditida</taxon>
        <taxon>Rhabditina</taxon>
        <taxon>Diplogasteromorpha</taxon>
        <taxon>Diplogasteroidea</taxon>
        <taxon>Neodiplogasteridae</taxon>
        <taxon>Pristionchus</taxon>
    </lineage>
</organism>
<dbReference type="AlphaFoldDB" id="A0AAN4ZGT7"/>
<feature type="signal peptide" evidence="2">
    <location>
        <begin position="1"/>
        <end position="26"/>
    </location>
</feature>
<evidence type="ECO:0000313" key="4">
    <source>
        <dbReference type="Proteomes" id="UP001328107"/>
    </source>
</evidence>
<dbReference type="EMBL" id="BTRK01000002">
    <property type="protein sequence ID" value="GMR38816.1"/>
    <property type="molecule type" value="Genomic_DNA"/>
</dbReference>
<feature type="compositionally biased region" description="Low complexity" evidence="1">
    <location>
        <begin position="97"/>
        <end position="117"/>
    </location>
</feature>
<comment type="caution">
    <text evidence="3">The sequence shown here is derived from an EMBL/GenBank/DDBJ whole genome shotgun (WGS) entry which is preliminary data.</text>
</comment>
<feature type="non-terminal residue" evidence="3">
    <location>
        <position position="117"/>
    </location>
</feature>
<gene>
    <name evidence="3" type="ORF">PMAYCL1PPCAC_09011</name>
</gene>
<dbReference type="SUPFAM" id="SSF57414">
    <property type="entry name" value="Hairpin loop containing domain-like"/>
    <property type="match status" value="1"/>
</dbReference>
<name>A0AAN4ZGT7_9BILA</name>
<feature type="chain" id="PRO_5042829046" description="Apple domain-containing protein" evidence="2">
    <location>
        <begin position="27"/>
        <end position="117"/>
    </location>
</feature>
<keyword evidence="4" id="KW-1185">Reference proteome</keyword>
<protein>
    <recommendedName>
        <fullName evidence="5">Apple domain-containing protein</fullName>
    </recommendedName>
</protein>
<accession>A0AAN4ZGT7</accession>
<feature type="region of interest" description="Disordered" evidence="1">
    <location>
        <begin position="94"/>
        <end position="117"/>
    </location>
</feature>
<dbReference type="Proteomes" id="UP001328107">
    <property type="component" value="Unassembled WGS sequence"/>
</dbReference>
<evidence type="ECO:0008006" key="5">
    <source>
        <dbReference type="Google" id="ProtNLM"/>
    </source>
</evidence>
<keyword evidence="2" id="KW-0732">Signal</keyword>
<reference evidence="4" key="1">
    <citation type="submission" date="2022-10" db="EMBL/GenBank/DDBJ databases">
        <title>Genome assembly of Pristionchus species.</title>
        <authorList>
            <person name="Yoshida K."/>
            <person name="Sommer R.J."/>
        </authorList>
    </citation>
    <scope>NUCLEOTIDE SEQUENCE [LARGE SCALE GENOMIC DNA]</scope>
    <source>
        <strain evidence="4">RS5460</strain>
    </source>
</reference>
<evidence type="ECO:0000256" key="1">
    <source>
        <dbReference type="SAM" id="MobiDB-lite"/>
    </source>
</evidence>
<proteinExistence type="predicted"/>
<feature type="non-terminal residue" evidence="3">
    <location>
        <position position="1"/>
    </location>
</feature>